<proteinExistence type="predicted"/>
<protein>
    <submittedName>
        <fullName evidence="5">AraC family transcriptional regulator</fullName>
    </submittedName>
</protein>
<keyword evidence="1" id="KW-0805">Transcription regulation</keyword>
<dbReference type="Gene3D" id="1.10.10.60">
    <property type="entry name" value="Homeodomain-like"/>
    <property type="match status" value="2"/>
</dbReference>
<dbReference type="SMART" id="SM00342">
    <property type="entry name" value="HTH_ARAC"/>
    <property type="match status" value="1"/>
</dbReference>
<dbReference type="GO" id="GO:0043565">
    <property type="term" value="F:sequence-specific DNA binding"/>
    <property type="evidence" value="ECO:0007669"/>
    <property type="project" value="InterPro"/>
</dbReference>
<reference evidence="5 6" key="1">
    <citation type="submission" date="2021-04" db="EMBL/GenBank/DDBJ databases">
        <title>novel species isolated from subtropical streams in China.</title>
        <authorList>
            <person name="Lu H."/>
        </authorList>
    </citation>
    <scope>NUCLEOTIDE SEQUENCE [LARGE SCALE GENOMIC DNA]</scope>
    <source>
        <strain evidence="5 6">BYS107W</strain>
    </source>
</reference>
<keyword evidence="2" id="KW-0238">DNA-binding</keyword>
<dbReference type="PANTHER" id="PTHR40055:SF1">
    <property type="entry name" value="TRANSCRIPTIONAL REGULATOR YGIV-RELATED"/>
    <property type="match status" value="1"/>
</dbReference>
<dbReference type="Pfam" id="PF12833">
    <property type="entry name" value="HTH_18"/>
    <property type="match status" value="1"/>
</dbReference>
<sequence length="293" mass="33078">MTAELTTISAHRASYERRFQRVIDYVHENLDRELDLIQLAEIACMSPYHWHRIYQSFYGESLTATVKRLRLQRAAALLAKTEQPIEQVARACGYPNLQSFTRIFSSVYGMPPAKYRKQGSHVQFSASPTIRSSTMFTVVIKEIEALHLLGLPHQGDYMGIGQAFDQLQGIAASRQLFGPHSRSIGIYWDDPSLVEEAQLRSYACLVVSAEQQANQAKAPLQAYDIAAAKCAVLQCQGPYSDMHAAYEWLFGVWLPASGYEAADVAVYEEYLNDPRETSPLELRTDIYLTLRVD</sequence>
<dbReference type="InterPro" id="IPR020449">
    <property type="entry name" value="Tscrpt_reg_AraC-type_HTH"/>
</dbReference>
<evidence type="ECO:0000313" key="5">
    <source>
        <dbReference type="EMBL" id="MBR7745635.1"/>
    </source>
</evidence>
<dbReference type="SMART" id="SM00871">
    <property type="entry name" value="AraC_E_bind"/>
    <property type="match status" value="1"/>
</dbReference>
<evidence type="ECO:0000256" key="1">
    <source>
        <dbReference type="ARBA" id="ARBA00023015"/>
    </source>
</evidence>
<keyword evidence="6" id="KW-1185">Reference proteome</keyword>
<dbReference type="InterPro" id="IPR010499">
    <property type="entry name" value="AraC_E-bd"/>
</dbReference>
<evidence type="ECO:0000313" key="6">
    <source>
        <dbReference type="Proteomes" id="UP000680158"/>
    </source>
</evidence>
<gene>
    <name evidence="5" type="ORF">KDM92_03520</name>
</gene>
<dbReference type="Gene3D" id="3.20.80.10">
    <property type="entry name" value="Regulatory factor, effector binding domain"/>
    <property type="match status" value="1"/>
</dbReference>
<dbReference type="SUPFAM" id="SSF46689">
    <property type="entry name" value="Homeodomain-like"/>
    <property type="match status" value="2"/>
</dbReference>
<dbReference type="Pfam" id="PF06445">
    <property type="entry name" value="GyrI-like"/>
    <property type="match status" value="1"/>
</dbReference>
<dbReference type="PANTHER" id="PTHR40055">
    <property type="entry name" value="TRANSCRIPTIONAL REGULATOR YGIV-RELATED"/>
    <property type="match status" value="1"/>
</dbReference>
<comment type="caution">
    <text evidence="5">The sequence shown here is derived from an EMBL/GenBank/DDBJ whole genome shotgun (WGS) entry which is preliminary data.</text>
</comment>
<dbReference type="InterPro" id="IPR029442">
    <property type="entry name" value="GyrI-like"/>
</dbReference>
<evidence type="ECO:0000259" key="4">
    <source>
        <dbReference type="PROSITE" id="PS01124"/>
    </source>
</evidence>
<evidence type="ECO:0000256" key="2">
    <source>
        <dbReference type="ARBA" id="ARBA00023125"/>
    </source>
</evidence>
<evidence type="ECO:0000256" key="3">
    <source>
        <dbReference type="ARBA" id="ARBA00023163"/>
    </source>
</evidence>
<dbReference type="GO" id="GO:0003700">
    <property type="term" value="F:DNA-binding transcription factor activity"/>
    <property type="evidence" value="ECO:0007669"/>
    <property type="project" value="InterPro"/>
</dbReference>
<dbReference type="EMBL" id="JAGSPM010000002">
    <property type="protein sequence ID" value="MBR7745635.1"/>
    <property type="molecule type" value="Genomic_DNA"/>
</dbReference>
<dbReference type="RefSeq" id="WP_212683040.1">
    <property type="nucleotide sequence ID" value="NZ_JAGSPM010000002.1"/>
</dbReference>
<dbReference type="InterPro" id="IPR009057">
    <property type="entry name" value="Homeodomain-like_sf"/>
</dbReference>
<accession>A0A941DDU0</accession>
<dbReference type="SUPFAM" id="SSF55136">
    <property type="entry name" value="Probable bacterial effector-binding domain"/>
    <property type="match status" value="1"/>
</dbReference>
<dbReference type="InterPro" id="IPR050908">
    <property type="entry name" value="SmbC-like"/>
</dbReference>
<dbReference type="Proteomes" id="UP000680158">
    <property type="component" value="Unassembled WGS sequence"/>
</dbReference>
<feature type="domain" description="HTH araC/xylS-type" evidence="4">
    <location>
        <begin position="20"/>
        <end position="118"/>
    </location>
</feature>
<dbReference type="InterPro" id="IPR011256">
    <property type="entry name" value="Reg_factor_effector_dom_sf"/>
</dbReference>
<dbReference type="InterPro" id="IPR018060">
    <property type="entry name" value="HTH_AraC"/>
</dbReference>
<organism evidence="5 6">
    <name type="scientific">Undibacterium baiyunense</name>
    <dbReference type="NCBI Taxonomy" id="2828731"/>
    <lineage>
        <taxon>Bacteria</taxon>
        <taxon>Pseudomonadati</taxon>
        <taxon>Pseudomonadota</taxon>
        <taxon>Betaproteobacteria</taxon>
        <taxon>Burkholderiales</taxon>
        <taxon>Oxalobacteraceae</taxon>
        <taxon>Undibacterium</taxon>
    </lineage>
</organism>
<keyword evidence="3" id="KW-0804">Transcription</keyword>
<dbReference type="InterPro" id="IPR018062">
    <property type="entry name" value="HTH_AraC-typ_CS"/>
</dbReference>
<dbReference type="PRINTS" id="PR00032">
    <property type="entry name" value="HTHARAC"/>
</dbReference>
<dbReference type="PROSITE" id="PS00041">
    <property type="entry name" value="HTH_ARAC_FAMILY_1"/>
    <property type="match status" value="1"/>
</dbReference>
<name>A0A941DDU0_9BURK</name>
<dbReference type="AlphaFoldDB" id="A0A941DDU0"/>
<dbReference type="PROSITE" id="PS01124">
    <property type="entry name" value="HTH_ARAC_FAMILY_2"/>
    <property type="match status" value="1"/>
</dbReference>